<evidence type="ECO:0000313" key="1">
    <source>
        <dbReference type="EMBL" id="HER43918.1"/>
    </source>
</evidence>
<comment type="caution">
    <text evidence="1">The sequence shown here is derived from an EMBL/GenBank/DDBJ whole genome shotgun (WGS) entry which is preliminary data.</text>
</comment>
<dbReference type="EMBL" id="DSEC01000396">
    <property type="protein sequence ID" value="HER43918.1"/>
    <property type="molecule type" value="Genomic_DNA"/>
</dbReference>
<accession>A0A7V2AVA0</accession>
<protein>
    <submittedName>
        <fullName evidence="1">Uncharacterized protein</fullName>
    </submittedName>
</protein>
<organism evidence="1">
    <name type="scientific">Eiseniibacteriota bacterium</name>
    <dbReference type="NCBI Taxonomy" id="2212470"/>
    <lineage>
        <taxon>Bacteria</taxon>
        <taxon>Candidatus Eiseniibacteriota</taxon>
    </lineage>
</organism>
<sequence length="261" mass="28708">MSKVISTVLAAVLAAGLIAGCGGKLNETYQMVTIREAGHSQIASPGFKFGFDTPDFIAANGDLALVREGNIIEFFTGIDIENKIKQVEGKKFIVGARKIYSPITHFTVDFFVVGGDTIEVGEPYAVTFPPMIKGFDEGEYEEVDISALSPETNSLKDIFNTKFKVEKAVLTYEEVNWGGTPEMAYVLNYPNIRFFIEEVSPELELVLKAFMAEDLYFDGGVSYGDRPATSTRNYRVSTKIAGPVKLEYIRYAGSVMPVVAE</sequence>
<proteinExistence type="predicted"/>
<dbReference type="PROSITE" id="PS51257">
    <property type="entry name" value="PROKAR_LIPOPROTEIN"/>
    <property type="match status" value="1"/>
</dbReference>
<gene>
    <name evidence="1" type="ORF">ENO08_05615</name>
</gene>
<name>A0A7V2AVA0_UNCEI</name>
<reference evidence="1" key="1">
    <citation type="journal article" date="2020" name="mSystems">
        <title>Genome- and Community-Level Interaction Insights into Carbon Utilization and Element Cycling Functions of Hydrothermarchaeota in Hydrothermal Sediment.</title>
        <authorList>
            <person name="Zhou Z."/>
            <person name="Liu Y."/>
            <person name="Xu W."/>
            <person name="Pan J."/>
            <person name="Luo Z.H."/>
            <person name="Li M."/>
        </authorList>
    </citation>
    <scope>NUCLEOTIDE SEQUENCE [LARGE SCALE GENOMIC DNA]</scope>
    <source>
        <strain evidence="1">SpSt-1233</strain>
    </source>
</reference>
<dbReference type="AlphaFoldDB" id="A0A7V2AVA0"/>
<dbReference type="Proteomes" id="UP000886069">
    <property type="component" value="Unassembled WGS sequence"/>
</dbReference>